<feature type="domain" description="Beta-ketoacyl-[acyl-carrier-protein] synthase III N-terminal" evidence="4">
    <location>
        <begin position="108"/>
        <end position="185"/>
    </location>
</feature>
<accession>A0ABR7WNT4</accession>
<feature type="domain" description="Beta-ketoacyl-[acyl-carrier-protein] synthase III C-terminal" evidence="3">
    <location>
        <begin position="246"/>
        <end position="332"/>
    </location>
</feature>
<dbReference type="CDD" id="cd00830">
    <property type="entry name" value="KAS_III"/>
    <property type="match status" value="1"/>
</dbReference>
<protein>
    <submittedName>
        <fullName evidence="5">Ketoacyl-ACP synthase III</fullName>
    </submittedName>
</protein>
<keyword evidence="1" id="KW-0808">Transferase</keyword>
<dbReference type="PANTHER" id="PTHR34069">
    <property type="entry name" value="3-OXOACYL-[ACYL-CARRIER-PROTEIN] SYNTHASE 3"/>
    <property type="match status" value="1"/>
</dbReference>
<dbReference type="Gene3D" id="3.40.47.10">
    <property type="match status" value="1"/>
</dbReference>
<dbReference type="InterPro" id="IPR016039">
    <property type="entry name" value="Thiolase-like"/>
</dbReference>
<evidence type="ECO:0000259" key="3">
    <source>
        <dbReference type="Pfam" id="PF08541"/>
    </source>
</evidence>
<dbReference type="SUPFAM" id="SSF53901">
    <property type="entry name" value="Thiolase-like"/>
    <property type="match status" value="1"/>
</dbReference>
<dbReference type="PANTHER" id="PTHR34069:SF2">
    <property type="entry name" value="BETA-KETOACYL-[ACYL-CARRIER-PROTEIN] SYNTHASE III"/>
    <property type="match status" value="1"/>
</dbReference>
<reference evidence="5 6" key="1">
    <citation type="submission" date="2020-09" db="EMBL/GenBank/DDBJ databases">
        <title>Novel species of Mucilaginibacter isolated from a glacier on the Tibetan Plateau.</title>
        <authorList>
            <person name="Liu Q."/>
            <person name="Xin Y.-H."/>
        </authorList>
    </citation>
    <scope>NUCLEOTIDE SEQUENCE [LARGE SCALE GENOMIC DNA]</scope>
    <source>
        <strain evidence="5 6">ZT4R22</strain>
    </source>
</reference>
<dbReference type="InterPro" id="IPR013747">
    <property type="entry name" value="ACP_syn_III_C"/>
</dbReference>
<sequence length="334" mass="36375">MQAFIKAVSYYLPQKQLNNEELAALFPEWGIEKIAAKVGIDTRHIAADDEFASDMAIAAANSLFTDHDIKPSEIDFILYCTQSPDYFLPTTACIIQDKLKIPVKAGAIDFNLGCSGYVYGLALAKGLISAGIAGNILLLTAETYSKFIHKNDKGNRTIFGDGAAATLVSTSGYAKIGEFVLGTNGAGAENLIVKQGGIRYPAKKTNLVSDEYGNESSDSNLYMNGPEIFSFTSEEIPPLIEETLLKNEVLKTEISQFIFHQANQYMLTHLRKKLGIAPENFYINMGRFANTVSSTIPIAMAEALREKETATGTKWLLAGFGVGYSWGATVITFN</sequence>
<dbReference type="Pfam" id="PF08541">
    <property type="entry name" value="ACP_syn_III_C"/>
    <property type="match status" value="1"/>
</dbReference>
<evidence type="ECO:0000256" key="1">
    <source>
        <dbReference type="ARBA" id="ARBA00022679"/>
    </source>
</evidence>
<gene>
    <name evidence="5" type="ORF">IDJ77_09205</name>
</gene>
<name>A0ABR7WNT4_9SPHI</name>
<dbReference type="Proteomes" id="UP000606600">
    <property type="component" value="Unassembled WGS sequence"/>
</dbReference>
<evidence type="ECO:0000313" key="6">
    <source>
        <dbReference type="Proteomes" id="UP000606600"/>
    </source>
</evidence>
<evidence type="ECO:0000259" key="4">
    <source>
        <dbReference type="Pfam" id="PF08545"/>
    </source>
</evidence>
<organism evidence="5 6">
    <name type="scientific">Mucilaginibacter pankratovii</name>
    <dbReference type="NCBI Taxonomy" id="2772110"/>
    <lineage>
        <taxon>Bacteria</taxon>
        <taxon>Pseudomonadati</taxon>
        <taxon>Bacteroidota</taxon>
        <taxon>Sphingobacteriia</taxon>
        <taxon>Sphingobacteriales</taxon>
        <taxon>Sphingobacteriaceae</taxon>
        <taxon>Mucilaginibacter</taxon>
    </lineage>
</organism>
<dbReference type="InterPro" id="IPR013751">
    <property type="entry name" value="ACP_syn_III_N"/>
</dbReference>
<evidence type="ECO:0000313" key="5">
    <source>
        <dbReference type="EMBL" id="MBD1363984.1"/>
    </source>
</evidence>
<dbReference type="EMBL" id="JACWMY010000004">
    <property type="protein sequence ID" value="MBD1363984.1"/>
    <property type="molecule type" value="Genomic_DNA"/>
</dbReference>
<keyword evidence="2" id="KW-0012">Acyltransferase</keyword>
<proteinExistence type="predicted"/>
<dbReference type="Pfam" id="PF08545">
    <property type="entry name" value="ACP_syn_III"/>
    <property type="match status" value="1"/>
</dbReference>
<dbReference type="NCBIfam" id="NF006829">
    <property type="entry name" value="PRK09352.1"/>
    <property type="match status" value="1"/>
</dbReference>
<keyword evidence="6" id="KW-1185">Reference proteome</keyword>
<dbReference type="RefSeq" id="WP_191188652.1">
    <property type="nucleotide sequence ID" value="NZ_JACWMY010000004.1"/>
</dbReference>
<evidence type="ECO:0000256" key="2">
    <source>
        <dbReference type="ARBA" id="ARBA00023315"/>
    </source>
</evidence>
<comment type="caution">
    <text evidence="5">The sequence shown here is derived from an EMBL/GenBank/DDBJ whole genome shotgun (WGS) entry which is preliminary data.</text>
</comment>